<dbReference type="EMBL" id="BPVZ01000010">
    <property type="protein sequence ID" value="GKU96606.1"/>
    <property type="molecule type" value="Genomic_DNA"/>
</dbReference>
<reference evidence="1 2" key="1">
    <citation type="journal article" date="2021" name="Commun. Biol.">
        <title>The genome of Shorea leprosula (Dipterocarpaceae) highlights the ecological relevance of drought in aseasonal tropical rainforests.</title>
        <authorList>
            <person name="Ng K.K.S."/>
            <person name="Kobayashi M.J."/>
            <person name="Fawcett J.A."/>
            <person name="Hatakeyama M."/>
            <person name="Paape T."/>
            <person name="Ng C.H."/>
            <person name="Ang C.C."/>
            <person name="Tnah L.H."/>
            <person name="Lee C.T."/>
            <person name="Nishiyama T."/>
            <person name="Sese J."/>
            <person name="O'Brien M.J."/>
            <person name="Copetti D."/>
            <person name="Mohd Noor M.I."/>
            <person name="Ong R.C."/>
            <person name="Putra M."/>
            <person name="Sireger I.Z."/>
            <person name="Indrioko S."/>
            <person name="Kosugi Y."/>
            <person name="Izuno A."/>
            <person name="Isagi Y."/>
            <person name="Lee S.L."/>
            <person name="Shimizu K.K."/>
        </authorList>
    </citation>
    <scope>NUCLEOTIDE SEQUENCE [LARGE SCALE GENOMIC DNA]</scope>
    <source>
        <strain evidence="1">214</strain>
    </source>
</reference>
<organism evidence="1 2">
    <name type="scientific">Rubroshorea leprosula</name>
    <dbReference type="NCBI Taxonomy" id="152421"/>
    <lineage>
        <taxon>Eukaryota</taxon>
        <taxon>Viridiplantae</taxon>
        <taxon>Streptophyta</taxon>
        <taxon>Embryophyta</taxon>
        <taxon>Tracheophyta</taxon>
        <taxon>Spermatophyta</taxon>
        <taxon>Magnoliopsida</taxon>
        <taxon>eudicotyledons</taxon>
        <taxon>Gunneridae</taxon>
        <taxon>Pentapetalae</taxon>
        <taxon>rosids</taxon>
        <taxon>malvids</taxon>
        <taxon>Malvales</taxon>
        <taxon>Dipterocarpaceae</taxon>
        <taxon>Rubroshorea</taxon>
    </lineage>
</organism>
<gene>
    <name evidence="1" type="ORF">SLEP1_g9823</name>
</gene>
<dbReference type="AlphaFoldDB" id="A0AAV5IG17"/>
<evidence type="ECO:0000313" key="1">
    <source>
        <dbReference type="EMBL" id="GKU96606.1"/>
    </source>
</evidence>
<protein>
    <submittedName>
        <fullName evidence="1">Uncharacterized protein</fullName>
    </submittedName>
</protein>
<keyword evidence="2" id="KW-1185">Reference proteome</keyword>
<name>A0AAV5IG17_9ROSI</name>
<accession>A0AAV5IG17</accession>
<dbReference type="Proteomes" id="UP001054252">
    <property type="component" value="Unassembled WGS sequence"/>
</dbReference>
<sequence length="81" mass="9424">MKNECRMNAQGIDRVRRGIGTSIACSPTYVEDAEKERKEEGELSLWPLEVGKATSRRAKAWQKLAWWWEQEADAKEGITRW</sequence>
<proteinExistence type="predicted"/>
<comment type="caution">
    <text evidence="1">The sequence shown here is derived from an EMBL/GenBank/DDBJ whole genome shotgun (WGS) entry which is preliminary data.</text>
</comment>
<evidence type="ECO:0000313" key="2">
    <source>
        <dbReference type="Proteomes" id="UP001054252"/>
    </source>
</evidence>